<evidence type="ECO:0000313" key="1">
    <source>
        <dbReference type="EMBL" id="SVB91180.1"/>
    </source>
</evidence>
<accession>A0A382HV66</accession>
<reference evidence="1" key="1">
    <citation type="submission" date="2018-05" db="EMBL/GenBank/DDBJ databases">
        <authorList>
            <person name="Lanie J.A."/>
            <person name="Ng W.-L."/>
            <person name="Kazmierczak K.M."/>
            <person name="Andrzejewski T.M."/>
            <person name="Davidsen T.M."/>
            <person name="Wayne K.J."/>
            <person name="Tettelin H."/>
            <person name="Glass J.I."/>
            <person name="Rusch D."/>
            <person name="Podicherti R."/>
            <person name="Tsui H.-C.T."/>
            <person name="Winkler M.E."/>
        </authorList>
    </citation>
    <scope>NUCLEOTIDE SEQUENCE</scope>
</reference>
<dbReference type="AlphaFoldDB" id="A0A382HV66"/>
<gene>
    <name evidence="1" type="ORF">METZ01_LOCUS244034</name>
</gene>
<proteinExistence type="predicted"/>
<sequence length="46" mass="5652">MARISTDESSRVYRMFLRRIHRWTQRQIDWLEGPDAAEDTFTSFFK</sequence>
<feature type="non-terminal residue" evidence="1">
    <location>
        <position position="46"/>
    </location>
</feature>
<organism evidence="1">
    <name type="scientific">marine metagenome</name>
    <dbReference type="NCBI Taxonomy" id="408172"/>
    <lineage>
        <taxon>unclassified sequences</taxon>
        <taxon>metagenomes</taxon>
        <taxon>ecological metagenomes</taxon>
    </lineage>
</organism>
<dbReference type="EMBL" id="UINC01063489">
    <property type="protein sequence ID" value="SVB91180.1"/>
    <property type="molecule type" value="Genomic_DNA"/>
</dbReference>
<name>A0A382HV66_9ZZZZ</name>
<protein>
    <submittedName>
        <fullName evidence="1">Uncharacterized protein</fullName>
    </submittedName>
</protein>